<feature type="region of interest" description="Disordered" evidence="1">
    <location>
        <begin position="78"/>
        <end position="100"/>
    </location>
</feature>
<dbReference type="EMBL" id="JAPQKO010000002">
    <property type="protein sequence ID" value="KAJ5178769.1"/>
    <property type="molecule type" value="Genomic_DNA"/>
</dbReference>
<accession>A0A9W9IGZ5</accession>
<dbReference type="AlphaFoldDB" id="A0A9W9IGZ5"/>
<name>A0A9W9IGZ5_9EURO</name>
<feature type="compositionally biased region" description="Basic and acidic residues" evidence="1">
    <location>
        <begin position="84"/>
        <end position="100"/>
    </location>
</feature>
<evidence type="ECO:0000313" key="3">
    <source>
        <dbReference type="Proteomes" id="UP001146351"/>
    </source>
</evidence>
<keyword evidence="3" id="KW-1185">Reference proteome</keyword>
<gene>
    <name evidence="2" type="ORF">N7492_001979</name>
</gene>
<comment type="caution">
    <text evidence="2">The sequence shown here is derived from an EMBL/GenBank/DDBJ whole genome shotgun (WGS) entry which is preliminary data.</text>
</comment>
<dbReference type="OrthoDB" id="4284875at2759"/>
<evidence type="ECO:0000313" key="2">
    <source>
        <dbReference type="EMBL" id="KAJ5178769.1"/>
    </source>
</evidence>
<dbReference type="Proteomes" id="UP001146351">
    <property type="component" value="Unassembled WGS sequence"/>
</dbReference>
<sequence length="127" mass="14538">MAWNKERYQRLLVAIYDTHPKLDWNAIFENLGDGGRIETTRLHICSLRRASKKRDATILSPGLSESPKIVKRNKIKKATTPNDPVKKEEIKREESGEHKQKIKVEGVVKAEPVDNTVGLKKYDMKSV</sequence>
<reference evidence="2" key="2">
    <citation type="journal article" date="2023" name="IMA Fungus">
        <title>Comparative genomic study of the Penicillium genus elucidates a diverse pangenome and 15 lateral gene transfer events.</title>
        <authorList>
            <person name="Petersen C."/>
            <person name="Sorensen T."/>
            <person name="Nielsen M.R."/>
            <person name="Sondergaard T.E."/>
            <person name="Sorensen J.L."/>
            <person name="Fitzpatrick D.A."/>
            <person name="Frisvad J.C."/>
            <person name="Nielsen K.L."/>
        </authorList>
    </citation>
    <scope>NUCLEOTIDE SEQUENCE</scope>
    <source>
        <strain evidence="2">IBT 21917</strain>
    </source>
</reference>
<reference evidence="2" key="1">
    <citation type="submission" date="2022-11" db="EMBL/GenBank/DDBJ databases">
        <authorList>
            <person name="Petersen C."/>
        </authorList>
    </citation>
    <scope>NUCLEOTIDE SEQUENCE</scope>
    <source>
        <strain evidence="2">IBT 21917</strain>
    </source>
</reference>
<evidence type="ECO:0000256" key="1">
    <source>
        <dbReference type="SAM" id="MobiDB-lite"/>
    </source>
</evidence>
<proteinExistence type="predicted"/>
<organism evidence="2 3">
    <name type="scientific">Penicillium capsulatum</name>
    <dbReference type="NCBI Taxonomy" id="69766"/>
    <lineage>
        <taxon>Eukaryota</taxon>
        <taxon>Fungi</taxon>
        <taxon>Dikarya</taxon>
        <taxon>Ascomycota</taxon>
        <taxon>Pezizomycotina</taxon>
        <taxon>Eurotiomycetes</taxon>
        <taxon>Eurotiomycetidae</taxon>
        <taxon>Eurotiales</taxon>
        <taxon>Aspergillaceae</taxon>
        <taxon>Penicillium</taxon>
    </lineage>
</organism>
<protein>
    <submittedName>
        <fullName evidence="2">Uncharacterized protein</fullName>
    </submittedName>
</protein>